<dbReference type="EMBL" id="HE573020">
    <property type="protein sequence ID" value="CCC47646.1"/>
    <property type="molecule type" value="Genomic_DNA"/>
</dbReference>
<protein>
    <submittedName>
        <fullName evidence="1">Uncharacterized protein</fullName>
    </submittedName>
</protein>
<accession>G0TUL1</accession>
<organism evidence="1">
    <name type="scientific">Trypanosoma vivax (strain Y486)</name>
    <dbReference type="NCBI Taxonomy" id="1055687"/>
    <lineage>
        <taxon>Eukaryota</taxon>
        <taxon>Discoba</taxon>
        <taxon>Euglenozoa</taxon>
        <taxon>Kinetoplastea</taxon>
        <taxon>Metakinetoplastina</taxon>
        <taxon>Trypanosomatida</taxon>
        <taxon>Trypanosomatidae</taxon>
        <taxon>Trypanosoma</taxon>
        <taxon>Duttonella</taxon>
    </lineage>
</organism>
<dbReference type="AlphaFoldDB" id="G0TUL1"/>
<name>G0TUL1_TRYVY</name>
<evidence type="ECO:0000313" key="1">
    <source>
        <dbReference type="EMBL" id="CCC47646.1"/>
    </source>
</evidence>
<sequence length="100" mass="11324">MHMHVYIYIYVRMYVCACICIHFPPHSSMPLPLPHVMTSLIKRTSQFSISIPLFPPFHACAKGREFSAGPNSPARAPPHCYTRNNDKWALCETGDISGDF</sequence>
<reference evidence="1" key="1">
    <citation type="journal article" date="2012" name="Proc. Natl. Acad. Sci. U.S.A.">
        <title>Antigenic diversity is generated by distinct evolutionary mechanisms in African trypanosome species.</title>
        <authorList>
            <person name="Jackson A.P."/>
            <person name="Berry A."/>
            <person name="Aslett M."/>
            <person name="Allison H.C."/>
            <person name="Burton P."/>
            <person name="Vavrova-Anderson J."/>
            <person name="Brown R."/>
            <person name="Browne H."/>
            <person name="Corton N."/>
            <person name="Hauser H."/>
            <person name="Gamble J."/>
            <person name="Gilderthorp R."/>
            <person name="Marcello L."/>
            <person name="McQuillan J."/>
            <person name="Otto T.D."/>
            <person name="Quail M.A."/>
            <person name="Sanders M.J."/>
            <person name="van Tonder A."/>
            <person name="Ginger M.L."/>
            <person name="Field M.C."/>
            <person name="Barry J.D."/>
            <person name="Hertz-Fowler C."/>
            <person name="Berriman M."/>
        </authorList>
    </citation>
    <scope>NUCLEOTIDE SEQUENCE</scope>
    <source>
        <strain evidence="1">Y486</strain>
    </source>
</reference>
<gene>
    <name evidence="1" type="ORF">TVY486_0403120</name>
</gene>
<proteinExistence type="predicted"/>